<feature type="domain" description="DUF4350" evidence="2">
    <location>
        <begin position="51"/>
        <end position="233"/>
    </location>
</feature>
<sequence>MTATVAGAGAAARSALARWQFWIVLVLLGAIAAAAMQLLDTEDAEPYGLANTDLDGYAGLASVLDEQGVEIHRAHSAQVAADLMDEHPDASVVVLTRSFPPDEGFISELGQQHQAGREVVWMAERSHLLANALGDELRAGPPIPTGAAGTPATVGASEACTAEAAHSAENIQASGTSLQADSGCFRLEPQAEGAAAGYVLAETSLGWAFTAPDAFTNQRITDAGNAALALGMLGADGGPSGGDLIWYTPAGADLAGSEQWSSPMDHLPDWFWPLVWWLLICAAVAMLVAGRRYGPVVSEPLPVSVPASESAHGRGRLYQRSNEVTATARTLRSAHLLRLGRLLRLGPAPEAEVVAAAAARASGWDDQRVPRLLISDEVRGNSQLSSYAQQLARLENDVRDRTRMRRRP</sequence>
<dbReference type="Proteomes" id="UP000547528">
    <property type="component" value="Unassembled WGS sequence"/>
</dbReference>
<dbReference type="InterPro" id="IPR025646">
    <property type="entry name" value="DUF4350"/>
</dbReference>
<dbReference type="Pfam" id="PF14258">
    <property type="entry name" value="DUF4350"/>
    <property type="match status" value="1"/>
</dbReference>
<protein>
    <recommendedName>
        <fullName evidence="2">DUF4350 domain-containing protein</fullName>
    </recommendedName>
</protein>
<feature type="transmembrane region" description="Helical" evidence="1">
    <location>
        <begin position="270"/>
        <end position="289"/>
    </location>
</feature>
<evidence type="ECO:0000256" key="1">
    <source>
        <dbReference type="SAM" id="Phobius"/>
    </source>
</evidence>
<dbReference type="RefSeq" id="WP_183358155.1">
    <property type="nucleotide sequence ID" value="NZ_BAABKR010000001.1"/>
</dbReference>
<keyword evidence="1" id="KW-0812">Transmembrane</keyword>
<evidence type="ECO:0000313" key="3">
    <source>
        <dbReference type="EMBL" id="MBB3667732.1"/>
    </source>
</evidence>
<proteinExistence type="predicted"/>
<name>A0A7W5XPC1_9MICC</name>
<organism evidence="3 4">
    <name type="scientific">Garicola koreensis</name>
    <dbReference type="NCBI Taxonomy" id="1262554"/>
    <lineage>
        <taxon>Bacteria</taxon>
        <taxon>Bacillati</taxon>
        <taxon>Actinomycetota</taxon>
        <taxon>Actinomycetes</taxon>
        <taxon>Micrococcales</taxon>
        <taxon>Micrococcaceae</taxon>
        <taxon>Garicola</taxon>
    </lineage>
</organism>
<keyword evidence="4" id="KW-1185">Reference proteome</keyword>
<evidence type="ECO:0000313" key="4">
    <source>
        <dbReference type="Proteomes" id="UP000547528"/>
    </source>
</evidence>
<feature type="transmembrane region" description="Helical" evidence="1">
    <location>
        <begin position="21"/>
        <end position="39"/>
    </location>
</feature>
<accession>A0A7W5XPC1</accession>
<reference evidence="3 4" key="1">
    <citation type="submission" date="2020-08" db="EMBL/GenBank/DDBJ databases">
        <title>Sequencing the genomes of 1000 actinobacteria strains.</title>
        <authorList>
            <person name="Klenk H.-P."/>
        </authorList>
    </citation>
    <scope>NUCLEOTIDE SEQUENCE [LARGE SCALE GENOMIC DNA]</scope>
    <source>
        <strain evidence="3 4">DSM 28238</strain>
    </source>
</reference>
<dbReference type="AlphaFoldDB" id="A0A7W5XPC1"/>
<gene>
    <name evidence="3" type="ORF">FHX47_001353</name>
</gene>
<dbReference type="EMBL" id="JACIBT010000003">
    <property type="protein sequence ID" value="MBB3667732.1"/>
    <property type="molecule type" value="Genomic_DNA"/>
</dbReference>
<comment type="caution">
    <text evidence="3">The sequence shown here is derived from an EMBL/GenBank/DDBJ whole genome shotgun (WGS) entry which is preliminary data.</text>
</comment>
<keyword evidence="1" id="KW-0472">Membrane</keyword>
<evidence type="ECO:0000259" key="2">
    <source>
        <dbReference type="Pfam" id="PF14258"/>
    </source>
</evidence>
<keyword evidence="1" id="KW-1133">Transmembrane helix</keyword>